<reference evidence="2 3" key="1">
    <citation type="submission" date="2015-01" db="EMBL/GenBank/DDBJ databases">
        <title>Genome sequencing of Jeotgalibacillus soli.</title>
        <authorList>
            <person name="Goh K.M."/>
            <person name="Chan K.-G."/>
            <person name="Yaakop A.S."/>
            <person name="Ee R."/>
            <person name="Gan H.M."/>
            <person name="Chan C.S."/>
        </authorList>
    </citation>
    <scope>NUCLEOTIDE SEQUENCE [LARGE SCALE GENOMIC DNA]</scope>
    <source>
        <strain evidence="2 3">P9</strain>
    </source>
</reference>
<feature type="transmembrane region" description="Helical" evidence="1">
    <location>
        <begin position="48"/>
        <end position="68"/>
    </location>
</feature>
<feature type="transmembrane region" description="Helical" evidence="1">
    <location>
        <begin position="159"/>
        <end position="183"/>
    </location>
</feature>
<evidence type="ECO:0000313" key="2">
    <source>
        <dbReference type="EMBL" id="KIL51818.1"/>
    </source>
</evidence>
<dbReference type="EMBL" id="JXRP01000006">
    <property type="protein sequence ID" value="KIL51818.1"/>
    <property type="molecule type" value="Genomic_DNA"/>
</dbReference>
<accession>A0A0C2W710</accession>
<comment type="caution">
    <text evidence="2">The sequence shown here is derived from an EMBL/GenBank/DDBJ whole genome shotgun (WGS) entry which is preliminary data.</text>
</comment>
<dbReference type="PATRIC" id="fig|889306.3.peg.190"/>
<organism evidence="2 3">
    <name type="scientific">Jeotgalibacillus soli</name>
    <dbReference type="NCBI Taxonomy" id="889306"/>
    <lineage>
        <taxon>Bacteria</taxon>
        <taxon>Bacillati</taxon>
        <taxon>Bacillota</taxon>
        <taxon>Bacilli</taxon>
        <taxon>Bacillales</taxon>
        <taxon>Caryophanaceae</taxon>
        <taxon>Jeotgalibacillus</taxon>
    </lineage>
</organism>
<protein>
    <recommendedName>
        <fullName evidence="4">Permease</fullName>
    </recommendedName>
</protein>
<feature type="transmembrane region" description="Helical" evidence="1">
    <location>
        <begin position="108"/>
        <end position="126"/>
    </location>
</feature>
<evidence type="ECO:0000256" key="1">
    <source>
        <dbReference type="SAM" id="Phobius"/>
    </source>
</evidence>
<name>A0A0C2W710_9BACL</name>
<keyword evidence="1" id="KW-1133">Transmembrane helix</keyword>
<keyword evidence="1" id="KW-0812">Transmembrane</keyword>
<evidence type="ECO:0000313" key="3">
    <source>
        <dbReference type="Proteomes" id="UP000031938"/>
    </source>
</evidence>
<gene>
    <name evidence="2" type="ORF">KP78_01880</name>
</gene>
<sequence>MKNKIIIGLFYLVGLLLLSFGICMLIFADLGAGPWDAMYVGLSQKMGLTVGTWVFIVGFLLILLNALLLKKKPDFFAVITIFLIGSFIDFWLIMVFSELVVTSMAIRVSMLVSGIFIMAIGISFYLQSNFARNPIDNLMLAVQYRTGKSLSFSKTIMEVTVLVIALIIGGPIGIGTVLVAFGIGPLIQLFYKWVTKFKSGIIHETLPLEN</sequence>
<proteinExistence type="predicted"/>
<feature type="transmembrane region" description="Helical" evidence="1">
    <location>
        <begin position="7"/>
        <end position="28"/>
    </location>
</feature>
<evidence type="ECO:0008006" key="4">
    <source>
        <dbReference type="Google" id="ProtNLM"/>
    </source>
</evidence>
<dbReference type="AlphaFoldDB" id="A0A0C2W710"/>
<keyword evidence="3" id="KW-1185">Reference proteome</keyword>
<dbReference type="Pfam" id="PF19700">
    <property type="entry name" value="DUF6198"/>
    <property type="match status" value="1"/>
</dbReference>
<dbReference type="RefSeq" id="WP_041085558.1">
    <property type="nucleotide sequence ID" value="NZ_JXRP01000006.1"/>
</dbReference>
<dbReference type="PANTHER" id="PTHR40078:SF1">
    <property type="entry name" value="INTEGRAL MEMBRANE PROTEIN"/>
    <property type="match status" value="1"/>
</dbReference>
<feature type="transmembrane region" description="Helical" evidence="1">
    <location>
        <begin position="75"/>
        <end position="96"/>
    </location>
</feature>
<dbReference type="InterPro" id="IPR038750">
    <property type="entry name" value="YczE/YyaS-like"/>
</dbReference>
<dbReference type="PANTHER" id="PTHR40078">
    <property type="entry name" value="INTEGRAL MEMBRANE PROTEIN-RELATED"/>
    <property type="match status" value="1"/>
</dbReference>
<dbReference type="STRING" id="889306.KP78_01880"/>
<dbReference type="Proteomes" id="UP000031938">
    <property type="component" value="Unassembled WGS sequence"/>
</dbReference>
<keyword evidence="1" id="KW-0472">Membrane</keyword>
<dbReference type="OrthoDB" id="1902994at2"/>